<dbReference type="PANTHER" id="PTHR46600">
    <property type="entry name" value="THAP DOMAIN-CONTAINING"/>
    <property type="match status" value="1"/>
</dbReference>
<organism evidence="15 16">
    <name type="scientific">Trichoplusia ni</name>
    <name type="common">Cabbage looper</name>
    <dbReference type="NCBI Taxonomy" id="7111"/>
    <lineage>
        <taxon>Eukaryota</taxon>
        <taxon>Metazoa</taxon>
        <taxon>Ecdysozoa</taxon>
        <taxon>Arthropoda</taxon>
        <taxon>Hexapoda</taxon>
        <taxon>Insecta</taxon>
        <taxon>Pterygota</taxon>
        <taxon>Neoptera</taxon>
        <taxon>Endopterygota</taxon>
        <taxon>Lepidoptera</taxon>
        <taxon>Glossata</taxon>
        <taxon>Ditrysia</taxon>
        <taxon>Noctuoidea</taxon>
        <taxon>Noctuidae</taxon>
        <taxon>Plusiinae</taxon>
        <taxon>Trichoplusia</taxon>
    </lineage>
</organism>
<evidence type="ECO:0000259" key="14">
    <source>
        <dbReference type="PROSITE" id="PS50950"/>
    </source>
</evidence>
<accession>A0A7E5WUP4</accession>
<dbReference type="InParanoid" id="A0A7E5WUP4"/>
<reference evidence="16" key="1">
    <citation type="submission" date="2025-08" db="UniProtKB">
        <authorList>
            <consortium name="RefSeq"/>
        </authorList>
    </citation>
    <scope>IDENTIFICATION</scope>
</reference>
<evidence type="ECO:0000256" key="2">
    <source>
        <dbReference type="ARBA" id="ARBA00006177"/>
    </source>
</evidence>
<evidence type="ECO:0000313" key="16">
    <source>
        <dbReference type="RefSeq" id="XP_026744002.1"/>
    </source>
</evidence>
<evidence type="ECO:0000256" key="12">
    <source>
        <dbReference type="PROSITE-ProRule" id="PRU00309"/>
    </source>
</evidence>
<evidence type="ECO:0000256" key="6">
    <source>
        <dbReference type="ARBA" id="ARBA00023015"/>
    </source>
</evidence>
<protein>
    <submittedName>
        <fullName evidence="16">Uncharacterized protein LOC113505478</fullName>
    </submittedName>
</protein>
<dbReference type="Proteomes" id="UP000322000">
    <property type="component" value="Chromosome 26"/>
</dbReference>
<keyword evidence="10" id="KW-0539">Nucleus</keyword>
<comment type="similarity">
    <text evidence="2">Belongs to the THAP1 family.</text>
</comment>
<proteinExistence type="inferred from homology"/>
<dbReference type="Gene3D" id="6.20.210.20">
    <property type="entry name" value="THAP domain"/>
    <property type="match status" value="1"/>
</dbReference>
<evidence type="ECO:0000256" key="4">
    <source>
        <dbReference type="ARBA" id="ARBA00022771"/>
    </source>
</evidence>
<keyword evidence="7 13" id="KW-0175">Coiled coil</keyword>
<feature type="coiled-coil region" evidence="13">
    <location>
        <begin position="219"/>
        <end position="267"/>
    </location>
</feature>
<evidence type="ECO:0000313" key="15">
    <source>
        <dbReference type="Proteomes" id="UP000322000"/>
    </source>
</evidence>
<evidence type="ECO:0000256" key="13">
    <source>
        <dbReference type="SAM" id="Coils"/>
    </source>
</evidence>
<sequence length="270" mass="30947">MSTTHCAVENCRTTILNKTPGVSFHSCPTSTEMRKQWLRLLKNKCSVLDWYKSQICSKHFEPKHFDNQGRLKDNAIPTLFSAASTSTQANKSKYTKTYPAKPLQSKAGRAQAQDAARPGFQARALWNNSIDSSPRHITDIPRSKVDRLLKKRTQAELTNDIKNTMNKLNEPSDLDSYVTDDLRCRIDAPKEAQLWLMIKKQDHLNSRLMELVVQTKKHVEILQNNAEQGRNAKRENEQTIESLKYVVKCLQEKHATLEEQIEILTAVESR</sequence>
<evidence type="ECO:0000256" key="10">
    <source>
        <dbReference type="ARBA" id="ARBA00023242"/>
    </source>
</evidence>
<dbReference type="GO" id="GO:0005654">
    <property type="term" value="C:nucleoplasm"/>
    <property type="evidence" value="ECO:0007669"/>
    <property type="project" value="UniProtKB-SubCell"/>
</dbReference>
<dbReference type="SUPFAM" id="SSF57716">
    <property type="entry name" value="Glucocorticoid receptor-like (DNA-binding domain)"/>
    <property type="match status" value="1"/>
</dbReference>
<evidence type="ECO:0000256" key="1">
    <source>
        <dbReference type="ARBA" id="ARBA00004642"/>
    </source>
</evidence>
<dbReference type="AlphaFoldDB" id="A0A7E5WUP4"/>
<dbReference type="SMART" id="SM00980">
    <property type="entry name" value="THAP"/>
    <property type="match status" value="1"/>
</dbReference>
<keyword evidence="3" id="KW-0479">Metal-binding</keyword>
<evidence type="ECO:0000256" key="11">
    <source>
        <dbReference type="ARBA" id="ARBA00023306"/>
    </source>
</evidence>
<keyword evidence="9" id="KW-0804">Transcription</keyword>
<dbReference type="Pfam" id="PF05485">
    <property type="entry name" value="THAP"/>
    <property type="match status" value="1"/>
</dbReference>
<gene>
    <name evidence="16" type="primary">LOC113505478</name>
</gene>
<keyword evidence="6" id="KW-0805">Transcription regulation</keyword>
<comment type="subcellular location">
    <subcellularLocation>
        <location evidence="1">Nucleus</location>
        <location evidence="1">Nucleoplasm</location>
    </subcellularLocation>
</comment>
<dbReference type="GO" id="GO:0008270">
    <property type="term" value="F:zinc ion binding"/>
    <property type="evidence" value="ECO:0007669"/>
    <property type="project" value="UniProtKB-KW"/>
</dbReference>
<dbReference type="OrthoDB" id="7312725at2759"/>
<dbReference type="InterPro" id="IPR026516">
    <property type="entry name" value="THAP1/10"/>
</dbReference>
<keyword evidence="8 12" id="KW-0238">DNA-binding</keyword>
<dbReference type="InterPro" id="IPR038441">
    <property type="entry name" value="THAP_Znf_sf"/>
</dbReference>
<evidence type="ECO:0000256" key="9">
    <source>
        <dbReference type="ARBA" id="ARBA00023163"/>
    </source>
</evidence>
<dbReference type="InterPro" id="IPR006612">
    <property type="entry name" value="THAP_Znf"/>
</dbReference>
<evidence type="ECO:0000256" key="7">
    <source>
        <dbReference type="ARBA" id="ARBA00023054"/>
    </source>
</evidence>
<evidence type="ECO:0000256" key="8">
    <source>
        <dbReference type="ARBA" id="ARBA00023125"/>
    </source>
</evidence>
<dbReference type="GeneID" id="113505478"/>
<evidence type="ECO:0000256" key="3">
    <source>
        <dbReference type="ARBA" id="ARBA00022723"/>
    </source>
</evidence>
<dbReference type="GO" id="GO:0043565">
    <property type="term" value="F:sequence-specific DNA binding"/>
    <property type="evidence" value="ECO:0007669"/>
    <property type="project" value="InterPro"/>
</dbReference>
<dbReference type="RefSeq" id="XP_026744002.1">
    <property type="nucleotide sequence ID" value="XM_026888201.1"/>
</dbReference>
<feature type="domain" description="THAP-type" evidence="14">
    <location>
        <begin position="1"/>
        <end position="80"/>
    </location>
</feature>
<keyword evidence="5" id="KW-0862">Zinc</keyword>
<dbReference type="SMART" id="SM00692">
    <property type="entry name" value="DM3"/>
    <property type="match status" value="1"/>
</dbReference>
<dbReference type="PROSITE" id="PS50950">
    <property type="entry name" value="ZF_THAP"/>
    <property type="match status" value="1"/>
</dbReference>
<keyword evidence="4 12" id="KW-0863">Zinc-finger</keyword>
<dbReference type="PANTHER" id="PTHR46600:SF1">
    <property type="entry name" value="THAP DOMAIN-CONTAINING PROTEIN 1"/>
    <property type="match status" value="1"/>
</dbReference>
<keyword evidence="15" id="KW-1185">Reference proteome</keyword>
<evidence type="ECO:0000256" key="5">
    <source>
        <dbReference type="ARBA" id="ARBA00022833"/>
    </source>
</evidence>
<dbReference type="KEGG" id="tnl:113505478"/>
<name>A0A7E5WUP4_TRINI</name>
<keyword evidence="11" id="KW-0131">Cell cycle</keyword>